<gene>
    <name evidence="1" type="ORF">HAX54_048908</name>
</gene>
<dbReference type="EMBL" id="JACEIK010008168">
    <property type="protein sequence ID" value="MCE3051100.1"/>
    <property type="molecule type" value="Genomic_DNA"/>
</dbReference>
<evidence type="ECO:0000313" key="2">
    <source>
        <dbReference type="Proteomes" id="UP000823775"/>
    </source>
</evidence>
<dbReference type="PANTHER" id="PTHR13222">
    <property type="entry name" value="RB1-INDUCIBLE COILED-COIL"/>
    <property type="match status" value="1"/>
</dbReference>
<evidence type="ECO:0000313" key="1">
    <source>
        <dbReference type="EMBL" id="MCE3051100.1"/>
    </source>
</evidence>
<organism evidence="1 2">
    <name type="scientific">Datura stramonium</name>
    <name type="common">Jimsonweed</name>
    <name type="synonym">Common thornapple</name>
    <dbReference type="NCBI Taxonomy" id="4076"/>
    <lineage>
        <taxon>Eukaryota</taxon>
        <taxon>Viridiplantae</taxon>
        <taxon>Streptophyta</taxon>
        <taxon>Embryophyta</taxon>
        <taxon>Tracheophyta</taxon>
        <taxon>Spermatophyta</taxon>
        <taxon>Magnoliopsida</taxon>
        <taxon>eudicotyledons</taxon>
        <taxon>Gunneridae</taxon>
        <taxon>Pentapetalae</taxon>
        <taxon>asterids</taxon>
        <taxon>lamiids</taxon>
        <taxon>Solanales</taxon>
        <taxon>Solanaceae</taxon>
        <taxon>Solanoideae</taxon>
        <taxon>Datureae</taxon>
        <taxon>Datura</taxon>
    </lineage>
</organism>
<dbReference type="Proteomes" id="UP000823775">
    <property type="component" value="Unassembled WGS sequence"/>
</dbReference>
<keyword evidence="2" id="KW-1185">Reference proteome</keyword>
<sequence>MSTDGSQLAETEISDFAEKIDYEELLQGSEIKEQEALDDNELIPSWYGKPSVGFIYARSTYVMKHENHPVKGKKRYIGWWNMALTASSMAVSISQPQTDMPSEVTAEQGWESSSISSRLWDYKLGYVVVASSFISWINKRFSIRTGIKGVGRKEELVNTLYKKHQHEKQANKRRYHFGRLEVHEIAAFVLNSTGNYEAINRNCPSLLSLLQNLLLILLTIFQIVQAI</sequence>
<reference evidence="1 2" key="1">
    <citation type="journal article" date="2021" name="BMC Genomics">
        <title>Datura genome reveals duplications of psychoactive alkaloid biosynthetic genes and high mutation rate following tissue culture.</title>
        <authorList>
            <person name="Rajewski A."/>
            <person name="Carter-House D."/>
            <person name="Stajich J."/>
            <person name="Litt A."/>
        </authorList>
    </citation>
    <scope>NUCLEOTIDE SEQUENCE [LARGE SCALE GENOMIC DNA]</scope>
    <source>
        <strain evidence="1">AR-01</strain>
    </source>
</reference>
<comment type="caution">
    <text evidence="1">The sequence shown here is derived from an EMBL/GenBank/DDBJ whole genome shotgun (WGS) entry which is preliminary data.</text>
</comment>
<dbReference type="PANTHER" id="PTHR13222:SF1">
    <property type="entry name" value="RB1-INDUCIBLE COILED-COIL PROTEIN 1"/>
    <property type="match status" value="1"/>
</dbReference>
<name>A0ABS8WNN3_DATST</name>
<dbReference type="InterPro" id="IPR040040">
    <property type="entry name" value="ATG11"/>
</dbReference>
<proteinExistence type="predicted"/>
<accession>A0ABS8WNN3</accession>
<protein>
    <submittedName>
        <fullName evidence="1">Uncharacterized protein</fullName>
    </submittedName>
</protein>